<protein>
    <recommendedName>
        <fullName evidence="3">F-box domain-containing protein</fullName>
    </recommendedName>
</protein>
<dbReference type="OrthoDB" id="3365698at2759"/>
<accession>A0A9P6CTD8</accession>
<sequence>MPTESPISTVPYDVLGEIFTHCLPQHKYDFNRKIGPATAAPMLLCQVCSSWRTIALSSSRLWIELFYNLTVIEAKDQAGTLIGWIFLNKQIEFIRWWKANQGQHPPKITLYADIKTTRGFVVEDLARGGLNFVLEYLSTAQYLDTDLFFWARIREKIQKGQHFAIPNMQTLVRGASHDDFDVLEDTYLEMAKLFHETQSLIGDVPNRPPSLLRRLSVDGYGDGFYDSPHFPAHWSTLTHISFSKIILSYNFWCTFIRSVPYLQEGTFYLQSIYGDTDTDPPPQYTHRYLAILDIEIYNEYDELTLLFANVDLPTLRTLSLGSRTPSWRDARILNVLRDILKSSPAIVTLSLQWTLPPDLPAFTEAPSSLSLIPIWMHTPQLECVELGMFAYARHRTEDPILDFFLGDAGGARWLDFRNPACPIRSVVVVVEGHFRERDSIPSRALELSEKYPGVDFKFSG</sequence>
<keyword evidence="2" id="KW-1185">Reference proteome</keyword>
<evidence type="ECO:0000313" key="2">
    <source>
        <dbReference type="Proteomes" id="UP000807469"/>
    </source>
</evidence>
<name>A0A9P6CTD8_9AGAR</name>
<reference evidence="1" key="1">
    <citation type="submission" date="2020-11" db="EMBL/GenBank/DDBJ databases">
        <authorList>
            <consortium name="DOE Joint Genome Institute"/>
            <person name="Ahrendt S."/>
            <person name="Riley R."/>
            <person name="Andreopoulos W."/>
            <person name="Labutti K."/>
            <person name="Pangilinan J."/>
            <person name="Ruiz-Duenas F.J."/>
            <person name="Barrasa J.M."/>
            <person name="Sanchez-Garcia M."/>
            <person name="Camarero S."/>
            <person name="Miyauchi S."/>
            <person name="Serrano A."/>
            <person name="Linde D."/>
            <person name="Babiker R."/>
            <person name="Drula E."/>
            <person name="Ayuso-Fernandez I."/>
            <person name="Pacheco R."/>
            <person name="Padilla G."/>
            <person name="Ferreira P."/>
            <person name="Barriuso J."/>
            <person name="Kellner H."/>
            <person name="Castanera R."/>
            <person name="Alfaro M."/>
            <person name="Ramirez L."/>
            <person name="Pisabarro A.G."/>
            <person name="Kuo A."/>
            <person name="Tritt A."/>
            <person name="Lipzen A."/>
            <person name="He G."/>
            <person name="Yan M."/>
            <person name="Ng V."/>
            <person name="Cullen D."/>
            <person name="Martin F."/>
            <person name="Rosso M.-N."/>
            <person name="Henrissat B."/>
            <person name="Hibbett D."/>
            <person name="Martinez A.T."/>
            <person name="Grigoriev I.V."/>
        </authorList>
    </citation>
    <scope>NUCLEOTIDE SEQUENCE</scope>
    <source>
        <strain evidence="1">CIRM-BRFM 674</strain>
    </source>
</reference>
<evidence type="ECO:0008006" key="3">
    <source>
        <dbReference type="Google" id="ProtNLM"/>
    </source>
</evidence>
<dbReference type="EMBL" id="MU155217">
    <property type="protein sequence ID" value="KAF9479256.1"/>
    <property type="molecule type" value="Genomic_DNA"/>
</dbReference>
<gene>
    <name evidence="1" type="ORF">BDN70DRAFT_879017</name>
</gene>
<proteinExistence type="predicted"/>
<organism evidence="1 2">
    <name type="scientific">Pholiota conissans</name>
    <dbReference type="NCBI Taxonomy" id="109636"/>
    <lineage>
        <taxon>Eukaryota</taxon>
        <taxon>Fungi</taxon>
        <taxon>Dikarya</taxon>
        <taxon>Basidiomycota</taxon>
        <taxon>Agaricomycotina</taxon>
        <taxon>Agaricomycetes</taxon>
        <taxon>Agaricomycetidae</taxon>
        <taxon>Agaricales</taxon>
        <taxon>Agaricineae</taxon>
        <taxon>Strophariaceae</taxon>
        <taxon>Pholiota</taxon>
    </lineage>
</organism>
<comment type="caution">
    <text evidence="1">The sequence shown here is derived from an EMBL/GenBank/DDBJ whole genome shotgun (WGS) entry which is preliminary data.</text>
</comment>
<dbReference type="AlphaFoldDB" id="A0A9P6CTD8"/>
<dbReference type="Proteomes" id="UP000807469">
    <property type="component" value="Unassembled WGS sequence"/>
</dbReference>
<evidence type="ECO:0000313" key="1">
    <source>
        <dbReference type="EMBL" id="KAF9479256.1"/>
    </source>
</evidence>